<keyword evidence="2" id="KW-0812">Transmembrane</keyword>
<evidence type="ECO:0000256" key="2">
    <source>
        <dbReference type="SAM" id="Phobius"/>
    </source>
</evidence>
<dbReference type="Proteomes" id="UP000610966">
    <property type="component" value="Unassembled WGS sequence"/>
</dbReference>
<name>A0A8J3VYX1_9ACTN</name>
<dbReference type="PANTHER" id="PTHR37813:SF1">
    <property type="entry name" value="FELS-2 PROPHAGE PROTEIN"/>
    <property type="match status" value="1"/>
</dbReference>
<comment type="caution">
    <text evidence="4">The sequence shown here is derived from an EMBL/GenBank/DDBJ whole genome shotgun (WGS) entry which is preliminary data.</text>
</comment>
<evidence type="ECO:0000256" key="1">
    <source>
        <dbReference type="ARBA" id="ARBA00022612"/>
    </source>
</evidence>
<keyword evidence="2" id="KW-0472">Membrane</keyword>
<evidence type="ECO:0000313" key="5">
    <source>
        <dbReference type="Proteomes" id="UP000610966"/>
    </source>
</evidence>
<dbReference type="Pfam" id="PF10145">
    <property type="entry name" value="PhageMin_Tail"/>
    <property type="match status" value="1"/>
</dbReference>
<gene>
    <name evidence="4" type="ORF">Mth01_16910</name>
</gene>
<evidence type="ECO:0000313" key="4">
    <source>
        <dbReference type="EMBL" id="GIH69438.1"/>
    </source>
</evidence>
<dbReference type="PANTHER" id="PTHR37813">
    <property type="entry name" value="FELS-2 PROPHAGE PROTEIN"/>
    <property type="match status" value="1"/>
</dbReference>
<proteinExistence type="predicted"/>
<evidence type="ECO:0000259" key="3">
    <source>
        <dbReference type="Pfam" id="PF10145"/>
    </source>
</evidence>
<keyword evidence="5" id="KW-1185">Reference proteome</keyword>
<feature type="domain" description="Phage tail tape measure protein" evidence="3">
    <location>
        <begin position="95"/>
        <end position="279"/>
    </location>
</feature>
<feature type="transmembrane region" description="Helical" evidence="2">
    <location>
        <begin position="355"/>
        <end position="376"/>
    </location>
</feature>
<organism evidence="4 5">
    <name type="scientific">Sphaerimonospora thailandensis</name>
    <dbReference type="NCBI Taxonomy" id="795644"/>
    <lineage>
        <taxon>Bacteria</taxon>
        <taxon>Bacillati</taxon>
        <taxon>Actinomycetota</taxon>
        <taxon>Actinomycetes</taxon>
        <taxon>Streptosporangiales</taxon>
        <taxon>Streptosporangiaceae</taxon>
        <taxon>Sphaerimonospora</taxon>
    </lineage>
</organism>
<feature type="transmembrane region" description="Helical" evidence="2">
    <location>
        <begin position="388"/>
        <end position="410"/>
    </location>
</feature>
<protein>
    <recommendedName>
        <fullName evidence="3">Phage tail tape measure protein domain-containing protein</fullName>
    </recommendedName>
</protein>
<reference evidence="4" key="1">
    <citation type="submission" date="2021-01" db="EMBL/GenBank/DDBJ databases">
        <title>Whole genome shotgun sequence of Sphaerimonospora thailandensis NBRC 107569.</title>
        <authorList>
            <person name="Komaki H."/>
            <person name="Tamura T."/>
        </authorList>
    </citation>
    <scope>NUCLEOTIDE SEQUENCE</scope>
    <source>
        <strain evidence="4">NBRC 107569</strain>
    </source>
</reference>
<keyword evidence="2" id="KW-1133">Transmembrane helix</keyword>
<dbReference type="AlphaFoldDB" id="A0A8J3VYX1"/>
<dbReference type="InterPro" id="IPR010090">
    <property type="entry name" value="Phage_tape_meas"/>
</dbReference>
<accession>A0A8J3VYX1</accession>
<keyword evidence="1" id="KW-1188">Viral release from host cell</keyword>
<dbReference type="EMBL" id="BOOG01000014">
    <property type="protein sequence ID" value="GIH69438.1"/>
    <property type="molecule type" value="Genomic_DNA"/>
</dbReference>
<sequence>MADTSLVFNILARDKASKTFDSLKGKAAVAGAAIGVALSAGLSSAMQKTKSDALLAAQLGAGPEVAASLGQASGDLYARGVVDSIETGNAAIKGAIQNALVPKGAGSAAIAEMGAMVANMGAIMEEDASRVSATVSQMLRTGMASSAQEAFDILAAGAQRGANKSQDLLDTFNEYPTLFRNLGLSGQQAMGLISQGLQAGARDSDIVADALKEFSIRAVDGSKTTAQGFAMLGLNASQMAAQIAKGGKSASAGLQLTLDKLRGIKDPVKQSQAAVALFGTQAEDMGRALLALDPSKAVSGLGNLQGAAQRAGDTLEQSAGAKVEAFKRKLEMGLTNALAGVAGWLEKNSGLVETLAIVLGPIVGIIAAIVAISKIWTIVQTALNVVMMANPIGLIVLAIIALIAIVVLAWQHSETFRKIVTAAWQWVWDKVKAVGAWFTGTLWPWIKGVWDKISGGVVALKDKIVVAWNNVIGFFRGLPGKIASIGSKLWNGIKDGFRGAINWIIGKWNGISFGIPEIDLPGIGKVGGGRFSVPQIPYLAKGGTVTGAGMAVVGERGPELVSLPRGAQVSPLSRGGSEVTVRLVADGADAELLRLLRKLVRVEGRGSVQTAFGTGRG</sequence>
<dbReference type="RefSeq" id="WP_204013987.1">
    <property type="nucleotide sequence ID" value="NZ_BOOG01000014.1"/>
</dbReference>